<sequence length="38" mass="4250">MDEFIHVAFSFSGKKQWPATWTKNPVAGYFCKSASQPG</sequence>
<evidence type="ECO:0000313" key="2">
    <source>
        <dbReference type="Proteomes" id="UP000014257"/>
    </source>
</evidence>
<gene>
    <name evidence="1" type="ORF">Lpp22_1592</name>
</gene>
<evidence type="ECO:0000313" key="1">
    <source>
        <dbReference type="EMBL" id="EPC29300.1"/>
    </source>
</evidence>
<dbReference type="Proteomes" id="UP000014257">
    <property type="component" value="Unassembled WGS sequence"/>
</dbReference>
<proteinExistence type="predicted"/>
<dbReference type="EMBL" id="ANMI01000112">
    <property type="protein sequence ID" value="EPC29300.1"/>
    <property type="molecule type" value="Genomic_DNA"/>
</dbReference>
<name>A0A8E0I9G1_LACPA</name>
<reference evidence="1 2" key="1">
    <citation type="journal article" date="2013" name="PLoS ONE">
        <title>Lactobacillus paracasei comparative genomics: towards species pan-genome definition and exploitation of diversity.</title>
        <authorList>
            <person name="Smokvina T."/>
            <person name="Wels M."/>
            <person name="Polka J."/>
            <person name="Chervaux C."/>
            <person name="Brisse S."/>
            <person name="Boekhorst J."/>
            <person name="van Hylckama Vlieg J.E."/>
            <person name="Siezen R.J."/>
        </authorList>
    </citation>
    <scope>NUCLEOTIDE SEQUENCE [LARGE SCALE GENOMIC DNA]</scope>
    <source>
        <strain evidence="1 2">Lpp22</strain>
    </source>
</reference>
<accession>A0A8E0I9G1</accession>
<organism evidence="1 2">
    <name type="scientific">Lacticaseibacillus paracasei subsp. paracasei Lpp22</name>
    <dbReference type="NCBI Taxonomy" id="1256221"/>
    <lineage>
        <taxon>Bacteria</taxon>
        <taxon>Bacillati</taxon>
        <taxon>Bacillota</taxon>
        <taxon>Bacilli</taxon>
        <taxon>Lactobacillales</taxon>
        <taxon>Lactobacillaceae</taxon>
        <taxon>Lacticaseibacillus</taxon>
    </lineage>
</organism>
<dbReference type="AlphaFoldDB" id="A0A8E0I9G1"/>
<protein>
    <submittedName>
        <fullName evidence="1">Uncharacterized protein</fullName>
    </submittedName>
</protein>
<comment type="caution">
    <text evidence="1">The sequence shown here is derived from an EMBL/GenBank/DDBJ whole genome shotgun (WGS) entry which is preliminary data.</text>
</comment>